<accession>A0ACC0AM21</accession>
<gene>
    <name evidence="1" type="ORF">M9H77_21331</name>
</gene>
<comment type="caution">
    <text evidence="1">The sequence shown here is derived from an EMBL/GenBank/DDBJ whole genome shotgun (WGS) entry which is preliminary data.</text>
</comment>
<organism evidence="1 2">
    <name type="scientific">Catharanthus roseus</name>
    <name type="common">Madagascar periwinkle</name>
    <name type="synonym">Vinca rosea</name>
    <dbReference type="NCBI Taxonomy" id="4058"/>
    <lineage>
        <taxon>Eukaryota</taxon>
        <taxon>Viridiplantae</taxon>
        <taxon>Streptophyta</taxon>
        <taxon>Embryophyta</taxon>
        <taxon>Tracheophyta</taxon>
        <taxon>Spermatophyta</taxon>
        <taxon>Magnoliopsida</taxon>
        <taxon>eudicotyledons</taxon>
        <taxon>Gunneridae</taxon>
        <taxon>Pentapetalae</taxon>
        <taxon>asterids</taxon>
        <taxon>lamiids</taxon>
        <taxon>Gentianales</taxon>
        <taxon>Apocynaceae</taxon>
        <taxon>Rauvolfioideae</taxon>
        <taxon>Vinceae</taxon>
        <taxon>Catharanthinae</taxon>
        <taxon>Catharanthus</taxon>
    </lineage>
</organism>
<evidence type="ECO:0000313" key="1">
    <source>
        <dbReference type="EMBL" id="KAI5662008.1"/>
    </source>
</evidence>
<proteinExistence type="predicted"/>
<protein>
    <submittedName>
        <fullName evidence="1">Uncharacterized protein</fullName>
    </submittedName>
</protein>
<dbReference type="EMBL" id="CM044705">
    <property type="protein sequence ID" value="KAI5662008.1"/>
    <property type="molecule type" value="Genomic_DNA"/>
</dbReference>
<reference evidence="2" key="1">
    <citation type="journal article" date="2023" name="Nat. Plants">
        <title>Single-cell RNA sequencing provides a high-resolution roadmap for understanding the multicellular compartmentation of specialized metabolism.</title>
        <authorList>
            <person name="Sun S."/>
            <person name="Shen X."/>
            <person name="Li Y."/>
            <person name="Li Y."/>
            <person name="Wang S."/>
            <person name="Li R."/>
            <person name="Zhang H."/>
            <person name="Shen G."/>
            <person name="Guo B."/>
            <person name="Wei J."/>
            <person name="Xu J."/>
            <person name="St-Pierre B."/>
            <person name="Chen S."/>
            <person name="Sun C."/>
        </authorList>
    </citation>
    <scope>NUCLEOTIDE SEQUENCE [LARGE SCALE GENOMIC DNA]</scope>
</reference>
<keyword evidence="2" id="KW-1185">Reference proteome</keyword>
<dbReference type="Proteomes" id="UP001060085">
    <property type="component" value="Linkage Group LG05"/>
</dbReference>
<sequence length="1186" mass="132906">MGSFSIREYTAKMRSVNVVKCWPFEEAEQGFVQTMLPPITIKKFRWWFDELELIRSNCTTGESSRINKVEEEEGKISDLESETIESMRTKRVMKGKLKLKNKIPKKRSIVELFAVSPQVERVNSDDDDYSNDEEEDSDNDSDQQGHGFSNSKVLVGNLGSKCKNKRKVKKKGNTANMLEKQKKVVKSLKKKVNTKTKLEANKEKSSRLKLISSVSLAASPKCSAHDTRTVIESSSHKKDPRPKCLASIKKSKTRRASKLVGKNKKTVLPVRGILKSQTKVLPSEKSTSCISQDVGKVNQCNRQHGNKHVTFSVNNHVLGSKRNTNSTLDSEFQSFYNLISDVPGAPEGNIHTIEKGESLTIHQMEEAEEENEINVQPVTGMLSSTRCNADDGPNIVMHHVSGEENLFSKSPALRPVTMHRENLQSFEGCNRGKRHDSLYTCSVAPVTLEDGMPKLTSPLFGHSSDASSSYGPFLASGYFTDFLKSYPQSPNSSASIFNSSANCRRQFPSQISRENNNDRPLQYQWFPHLSPKELMRTICSLPDWNSKMAISGETSTSDDPIGLPLNSQGELIRLSSSVNGGFEQLRDTSTFLSPSISSAMHNNVNMMVDQAYSRTWNGVPADQLRMCSIGDLGRKMENLPLPSRLDTMEQYYGTRRTNILKTGFDPSPRALGSDMDLREMLYNRSRQDQLVQKHPGHPNHISLRFSQSTMRLMGQEFKIGGNELQELESREVWMDKQTTKEQHANTAGMASCYRSLDHLPDFTVHPISTKLSDTVFHLSEPEVNPAAGRVSQMIVPESRMFPQFLQSQDNIVCHDGYGIGKSNMMPVSYPHFSLAGTPLSGSGKTICREPFLCGYKSPSAFQTRVPASLFQDTTQKMKRSYIELENKPPHHSNLAFKYPFLHKEYGRHIQQPWTQNSYQVMRPWLLDSREKGAVIDYSQTYSSRASSYDEWCISGVDQQIKHSVYPNCEPFYTFPRATLQNSLASPSSVHFPPLPVPPSILLNSGSENRYEGKFENCIKSRIAVGIPNHGRTSEKRLASASDDAVRLTKIPKLGNHEDLRFVVPALKTCTNFEKDSQCSREILDSASAQDKAKTMECGENAAQKNDSKVWCGMALDKTPGAPRSGPVKLTPGARYVLKPYQKKEKINSKPSHSSIPFAETTTQADGVLASEESAKVYRNAWLKRVS</sequence>
<evidence type="ECO:0000313" key="2">
    <source>
        <dbReference type="Proteomes" id="UP001060085"/>
    </source>
</evidence>
<name>A0ACC0AM21_CATRO</name>